<accession>A0A1X6P092</accession>
<dbReference type="AlphaFoldDB" id="A0A1X6P092"/>
<organism evidence="1 2">
    <name type="scientific">Porphyra umbilicalis</name>
    <name type="common">Purple laver</name>
    <name type="synonym">Red alga</name>
    <dbReference type="NCBI Taxonomy" id="2786"/>
    <lineage>
        <taxon>Eukaryota</taxon>
        <taxon>Rhodophyta</taxon>
        <taxon>Bangiophyceae</taxon>
        <taxon>Bangiales</taxon>
        <taxon>Bangiaceae</taxon>
        <taxon>Porphyra</taxon>
    </lineage>
</organism>
<gene>
    <name evidence="1" type="ORF">BU14_0299s0015</name>
</gene>
<sequence>MEVVSSPAAAAARPLTLLDLPDDALSLVTRHLFQQVPHGHVPLFLTCKRLRDVGYASIRSVFFHCRISDKDTVVALHDEDALSTTLSVPKLLLDTAEGAALQALLRSTLGFLSHVHWVRDVTIHDGTRNGDRSVPVLQRTGLAFIFYAMVLPEVRRLPLSSLSVSWVAVKLLKGPPMSTAPLRRLTLDQIEDEPAWNDAVRSVLGHHGHTLRELDLSGVVRDAQDTSAAYNVGPWLAASGGMPNLNSLRLHRLDVEELAAMAVATYCPALTKLTVDAQVYPYVGAALRYPAALPLLADVTWETESDATAATAELVPLLVGRSLAKLRLPTMYGGDEPPNPHLVPALAGAAALPADLSLMFCGALDDAHLSDLFEGAPATASVSALTLTLHRSVTAAGLRRLGGLPALTRLKVLCPPVAGGTDLRLDAWPVGAPLTDLTVYGLGRPAAGRTVVDLLRGLSRSSARHSLQQLETGGQELTETDAAGLLAALPRLRVLHYEVRDETGQALRFHDADESLAAGRRMAAWLRRRLPHVALPFHFTRSADAVASP</sequence>
<keyword evidence="2" id="KW-1185">Reference proteome</keyword>
<dbReference type="Gene3D" id="3.80.10.10">
    <property type="entry name" value="Ribonuclease Inhibitor"/>
    <property type="match status" value="1"/>
</dbReference>
<reference evidence="1 2" key="1">
    <citation type="submission" date="2017-03" db="EMBL/GenBank/DDBJ databases">
        <title>WGS assembly of Porphyra umbilicalis.</title>
        <authorList>
            <person name="Brawley S.H."/>
            <person name="Blouin N.A."/>
            <person name="Ficko-Blean E."/>
            <person name="Wheeler G.L."/>
            <person name="Lohr M."/>
            <person name="Goodson H.V."/>
            <person name="Jenkins J.W."/>
            <person name="Blaby-Haas C.E."/>
            <person name="Helliwell K.E."/>
            <person name="Chan C."/>
            <person name="Marriage T."/>
            <person name="Bhattacharya D."/>
            <person name="Klein A.S."/>
            <person name="Badis Y."/>
            <person name="Brodie J."/>
            <person name="Cao Y."/>
            <person name="Collen J."/>
            <person name="Dittami S.M."/>
            <person name="Gachon C.M."/>
            <person name="Green B.R."/>
            <person name="Karpowicz S."/>
            <person name="Kim J.W."/>
            <person name="Kudahl U."/>
            <person name="Lin S."/>
            <person name="Michel G."/>
            <person name="Mittag M."/>
            <person name="Olson B.J."/>
            <person name="Pangilinan J."/>
            <person name="Peng Y."/>
            <person name="Qiu H."/>
            <person name="Shu S."/>
            <person name="Singer J.T."/>
            <person name="Smith A.G."/>
            <person name="Sprecher B.N."/>
            <person name="Wagner V."/>
            <person name="Wang W."/>
            <person name="Wang Z.-Y."/>
            <person name="Yan J."/>
            <person name="Yarish C."/>
            <person name="Zoeuner-Riek S."/>
            <person name="Zhuang Y."/>
            <person name="Zou Y."/>
            <person name="Lindquist E.A."/>
            <person name="Grimwood J."/>
            <person name="Barry K."/>
            <person name="Rokhsar D.S."/>
            <person name="Schmutz J."/>
            <person name="Stiller J.W."/>
            <person name="Grossman A.R."/>
            <person name="Prochnik S.E."/>
        </authorList>
    </citation>
    <scope>NUCLEOTIDE SEQUENCE [LARGE SCALE GENOMIC DNA]</scope>
    <source>
        <strain evidence="1">4086291</strain>
    </source>
</reference>
<evidence type="ECO:0008006" key="3">
    <source>
        <dbReference type="Google" id="ProtNLM"/>
    </source>
</evidence>
<proteinExistence type="predicted"/>
<dbReference type="Proteomes" id="UP000218209">
    <property type="component" value="Unassembled WGS sequence"/>
</dbReference>
<dbReference type="InterPro" id="IPR032675">
    <property type="entry name" value="LRR_dom_sf"/>
</dbReference>
<protein>
    <recommendedName>
        <fullName evidence="3">F-box domain-containing protein</fullName>
    </recommendedName>
</protein>
<name>A0A1X6P092_PORUM</name>
<evidence type="ECO:0000313" key="1">
    <source>
        <dbReference type="EMBL" id="OSX74247.1"/>
    </source>
</evidence>
<dbReference type="EMBL" id="KV918957">
    <property type="protein sequence ID" value="OSX74247.1"/>
    <property type="molecule type" value="Genomic_DNA"/>
</dbReference>
<evidence type="ECO:0000313" key="2">
    <source>
        <dbReference type="Proteomes" id="UP000218209"/>
    </source>
</evidence>